<dbReference type="STRING" id="1792845.BC343_03065"/>
<proteinExistence type="predicted"/>
<dbReference type="GO" id="GO:0071949">
    <property type="term" value="F:FAD binding"/>
    <property type="evidence" value="ECO:0007669"/>
    <property type="project" value="InterPro"/>
</dbReference>
<dbReference type="Pfam" id="PF04940">
    <property type="entry name" value="BLUF"/>
    <property type="match status" value="1"/>
</dbReference>
<feature type="domain" description="BLUF" evidence="1">
    <location>
        <begin position="1"/>
        <end position="60"/>
    </location>
</feature>
<gene>
    <name evidence="2" type="ORF">BC343_03065</name>
</gene>
<dbReference type="InterPro" id="IPR036046">
    <property type="entry name" value="Acylphosphatase-like_dom_sf"/>
</dbReference>
<dbReference type="Proteomes" id="UP000189739">
    <property type="component" value="Unassembled WGS sequence"/>
</dbReference>
<reference evidence="2 3" key="1">
    <citation type="submission" date="2016-07" db="EMBL/GenBank/DDBJ databases">
        <title>Genomic analysis of zinc-resistant bacterium Mucilaginibacter pedocola TBZ30.</title>
        <authorList>
            <person name="Huang J."/>
            <person name="Tang J."/>
        </authorList>
    </citation>
    <scope>NUCLEOTIDE SEQUENCE [LARGE SCALE GENOMIC DNA]</scope>
    <source>
        <strain evidence="2 3">TBZ30</strain>
    </source>
</reference>
<dbReference type="EMBL" id="MBTF01000001">
    <property type="protein sequence ID" value="OOQ62046.1"/>
    <property type="molecule type" value="Genomic_DNA"/>
</dbReference>
<comment type="caution">
    <text evidence="2">The sequence shown here is derived from an EMBL/GenBank/DDBJ whole genome shotgun (WGS) entry which is preliminary data.</text>
</comment>
<organism evidence="2 3">
    <name type="scientific">Mucilaginibacter pedocola</name>
    <dbReference type="NCBI Taxonomy" id="1792845"/>
    <lineage>
        <taxon>Bacteria</taxon>
        <taxon>Pseudomonadati</taxon>
        <taxon>Bacteroidota</taxon>
        <taxon>Sphingobacteriia</taxon>
        <taxon>Sphingobacteriales</taxon>
        <taxon>Sphingobacteriaceae</taxon>
        <taxon>Mucilaginibacter</taxon>
    </lineage>
</organism>
<sequence>MGVTGVLFYFDGKFVQLIEGKEANVKLLHEKLCRDERHNDLQLHKEGELKKRLFPNWSMAFKPIAIENIKGVHGFNDMTLPNAVNIDSVMTLYRALGK</sequence>
<dbReference type="PROSITE" id="PS50925">
    <property type="entry name" value="BLUF"/>
    <property type="match status" value="1"/>
</dbReference>
<keyword evidence="3" id="KW-1185">Reference proteome</keyword>
<accession>A0A1S9PM49</accession>
<dbReference type="SMART" id="SM01034">
    <property type="entry name" value="BLUF"/>
    <property type="match status" value="1"/>
</dbReference>
<dbReference type="SUPFAM" id="SSF54975">
    <property type="entry name" value="Acylphosphatase/BLUF domain-like"/>
    <property type="match status" value="1"/>
</dbReference>
<dbReference type="AlphaFoldDB" id="A0A1S9PM49"/>
<protein>
    <recommendedName>
        <fullName evidence="1">BLUF domain-containing protein</fullName>
    </recommendedName>
</protein>
<evidence type="ECO:0000313" key="2">
    <source>
        <dbReference type="EMBL" id="OOQ62046.1"/>
    </source>
</evidence>
<name>A0A1S9PM49_9SPHI</name>
<dbReference type="InterPro" id="IPR007024">
    <property type="entry name" value="BLUF_domain"/>
</dbReference>
<evidence type="ECO:0000313" key="3">
    <source>
        <dbReference type="Proteomes" id="UP000189739"/>
    </source>
</evidence>
<evidence type="ECO:0000259" key="1">
    <source>
        <dbReference type="PROSITE" id="PS50925"/>
    </source>
</evidence>
<dbReference type="GO" id="GO:0009882">
    <property type="term" value="F:blue light photoreceptor activity"/>
    <property type="evidence" value="ECO:0007669"/>
    <property type="project" value="InterPro"/>
</dbReference>
<dbReference type="Gene3D" id="3.30.70.100">
    <property type="match status" value="1"/>
</dbReference>